<feature type="region of interest" description="Disordered" evidence="1">
    <location>
        <begin position="260"/>
        <end position="282"/>
    </location>
</feature>
<name>A0AAQ4EIC2_AMBAM</name>
<keyword evidence="2" id="KW-0812">Transmembrane</keyword>
<evidence type="ECO:0000256" key="1">
    <source>
        <dbReference type="SAM" id="MobiDB-lite"/>
    </source>
</evidence>
<feature type="transmembrane region" description="Helical" evidence="2">
    <location>
        <begin position="427"/>
        <end position="445"/>
    </location>
</feature>
<feature type="transmembrane region" description="Helical" evidence="2">
    <location>
        <begin position="143"/>
        <end position="164"/>
    </location>
</feature>
<feature type="transmembrane region" description="Helical" evidence="2">
    <location>
        <begin position="77"/>
        <end position="96"/>
    </location>
</feature>
<dbReference type="FunFam" id="1.20.1250.20:FF:000462">
    <property type="entry name" value="Monocarboxylate transporter, putative"/>
    <property type="match status" value="1"/>
</dbReference>
<feature type="compositionally biased region" description="Basic and acidic residues" evidence="1">
    <location>
        <begin position="364"/>
        <end position="375"/>
    </location>
</feature>
<feature type="transmembrane region" description="Helical" evidence="2">
    <location>
        <begin position="586"/>
        <end position="606"/>
    </location>
</feature>
<dbReference type="InterPro" id="IPR050327">
    <property type="entry name" value="Proton-linked_MCT"/>
</dbReference>
<dbReference type="PANTHER" id="PTHR11360">
    <property type="entry name" value="MONOCARBOXYLATE TRANSPORTER"/>
    <property type="match status" value="1"/>
</dbReference>
<protein>
    <recommendedName>
        <fullName evidence="5">Monocarboxylate transporter</fullName>
    </recommendedName>
</protein>
<keyword evidence="2" id="KW-1133">Transmembrane helix</keyword>
<dbReference type="AlphaFoldDB" id="A0AAQ4EIC2"/>
<feature type="transmembrane region" description="Helical" evidence="2">
    <location>
        <begin position="176"/>
        <end position="197"/>
    </location>
</feature>
<dbReference type="EMBL" id="JARKHS020015327">
    <property type="protein sequence ID" value="KAK8774545.1"/>
    <property type="molecule type" value="Genomic_DNA"/>
</dbReference>
<evidence type="ECO:0000256" key="2">
    <source>
        <dbReference type="SAM" id="Phobius"/>
    </source>
</evidence>
<dbReference type="Proteomes" id="UP001321473">
    <property type="component" value="Unassembled WGS sequence"/>
</dbReference>
<feature type="transmembrane region" description="Helical" evidence="2">
    <location>
        <begin position="516"/>
        <end position="533"/>
    </location>
</feature>
<evidence type="ECO:0008006" key="5">
    <source>
        <dbReference type="Google" id="ProtNLM"/>
    </source>
</evidence>
<keyword evidence="2" id="KW-0472">Membrane</keyword>
<evidence type="ECO:0000313" key="3">
    <source>
        <dbReference type="EMBL" id="KAK8774545.1"/>
    </source>
</evidence>
<dbReference type="Gene3D" id="1.20.1250.20">
    <property type="entry name" value="MFS general substrate transporter like domains"/>
    <property type="match status" value="1"/>
</dbReference>
<feature type="region of interest" description="Disordered" evidence="1">
    <location>
        <begin position="296"/>
        <end position="317"/>
    </location>
</feature>
<feature type="region of interest" description="Disordered" evidence="1">
    <location>
        <begin position="343"/>
        <end position="384"/>
    </location>
</feature>
<comment type="caution">
    <text evidence="3">The sequence shown here is derived from an EMBL/GenBank/DDBJ whole genome shotgun (WGS) entry which is preliminary data.</text>
</comment>
<sequence>MLASSALKHLYAWGERPCLHVLQRAYHRTAVDFRSSSGSLSFVLCQSSPVNARRLFYLLQAAFQTEKPTRGFQMDRGWTVAAAASLTAFFTVTMMMNSGFFYVSFMEEFDVNRETASWPASVMSGVSHSFGLLLSFCQRRLSVFHMGLAGSICLWAGLLGAVFAPNMTWMTVTMGAVHGAGVGIVCVTLIIVVMMYFDKYRGIASGLKFAGYTLCSLLYPVILTSLKETYGVRGTLLVYAALTMNVTALTMLLKEPPWYKNGRKNDEKKPSASETDASPEEANGIATISSKTMPVQALSSGRPVQRPNYYSKYSKKPSPTPINDVIESNCSIGKPCKSSAGVYRETAPSGTPHLPTEAMSHATKTLDDQSSDARKACPRNNTDQTSMAHNSEKCFCGAASIQVGCCASNVDSPSVFRHIAQLLSKPRFYIVVLGIVALDYTVAVFPTTMVDYALDKGSARRHADLSVMYCAPAELVGRIALPLVGDCRVVSRTTLVSATFFLLAASMFALPVASSFLSYILVCACATMLVGCLMSMKPVVIADYFGIQSVAASWGFAGVTLLPLLLCNPSIIGFFRDTMGSYDGLYQLQAAIHCCVGCLFGILSFLDRKTRKERAHKCRA</sequence>
<accession>A0AAQ4EIC2</accession>
<dbReference type="PANTHER" id="PTHR11360:SF303">
    <property type="entry name" value="MAJOR FACILITATOR SUPERFAMILY (MFS) PROFILE DOMAIN-CONTAINING PROTEIN"/>
    <property type="match status" value="1"/>
</dbReference>
<reference evidence="3 4" key="1">
    <citation type="journal article" date="2023" name="Arcadia Sci">
        <title>De novo assembly of a long-read Amblyomma americanum tick genome.</title>
        <authorList>
            <person name="Chou S."/>
            <person name="Poskanzer K.E."/>
            <person name="Rollins M."/>
            <person name="Thuy-Boun P.S."/>
        </authorList>
    </citation>
    <scope>NUCLEOTIDE SEQUENCE [LARGE SCALE GENOMIC DNA]</scope>
    <source>
        <strain evidence="3">F_SG_1</strain>
        <tissue evidence="3">Salivary glands</tissue>
    </source>
</reference>
<organism evidence="3 4">
    <name type="scientific">Amblyomma americanum</name>
    <name type="common">Lone star tick</name>
    <dbReference type="NCBI Taxonomy" id="6943"/>
    <lineage>
        <taxon>Eukaryota</taxon>
        <taxon>Metazoa</taxon>
        <taxon>Ecdysozoa</taxon>
        <taxon>Arthropoda</taxon>
        <taxon>Chelicerata</taxon>
        <taxon>Arachnida</taxon>
        <taxon>Acari</taxon>
        <taxon>Parasitiformes</taxon>
        <taxon>Ixodida</taxon>
        <taxon>Ixodoidea</taxon>
        <taxon>Ixodidae</taxon>
        <taxon>Amblyomminae</taxon>
        <taxon>Amblyomma</taxon>
    </lineage>
</organism>
<feature type="transmembrane region" description="Helical" evidence="2">
    <location>
        <begin position="545"/>
        <end position="566"/>
    </location>
</feature>
<dbReference type="SUPFAM" id="SSF103473">
    <property type="entry name" value="MFS general substrate transporter"/>
    <property type="match status" value="1"/>
</dbReference>
<gene>
    <name evidence="3" type="ORF">V5799_010922</name>
</gene>
<dbReference type="GO" id="GO:0008028">
    <property type="term" value="F:monocarboxylic acid transmembrane transporter activity"/>
    <property type="evidence" value="ECO:0007669"/>
    <property type="project" value="TreeGrafter"/>
</dbReference>
<dbReference type="Pfam" id="PF07690">
    <property type="entry name" value="MFS_1"/>
    <property type="match status" value="1"/>
</dbReference>
<evidence type="ECO:0000313" key="4">
    <source>
        <dbReference type="Proteomes" id="UP001321473"/>
    </source>
</evidence>
<dbReference type="InterPro" id="IPR011701">
    <property type="entry name" value="MFS"/>
</dbReference>
<keyword evidence="4" id="KW-1185">Reference proteome</keyword>
<proteinExistence type="predicted"/>
<feature type="transmembrane region" description="Helical" evidence="2">
    <location>
        <begin position="116"/>
        <end position="136"/>
    </location>
</feature>
<feature type="transmembrane region" description="Helical" evidence="2">
    <location>
        <begin position="232"/>
        <end position="253"/>
    </location>
</feature>
<dbReference type="InterPro" id="IPR036259">
    <property type="entry name" value="MFS_trans_sf"/>
</dbReference>
<feature type="transmembrane region" description="Helical" evidence="2">
    <location>
        <begin position="209"/>
        <end position="226"/>
    </location>
</feature>